<comment type="caution">
    <text evidence="2">The sequence shown here is derived from an EMBL/GenBank/DDBJ whole genome shotgun (WGS) entry which is preliminary data.</text>
</comment>
<protein>
    <recommendedName>
        <fullName evidence="1">Putative restriction endonuclease domain-containing protein</fullName>
    </recommendedName>
</protein>
<gene>
    <name evidence="2" type="ORF">ETSY2_38990</name>
</gene>
<dbReference type="SUPFAM" id="SSF52980">
    <property type="entry name" value="Restriction endonuclease-like"/>
    <property type="match status" value="1"/>
</dbReference>
<sequence>MVVEKVAADKSAASAILPLESGDRLTRSEFEQRYHAMPNLKKAELIEGVVYVPSPVRYTSHAKPHAFIVGWLIAYAAVTPGVDLGDNATVRLDMDNEPQPDVLLRIDEQSGGQSYVTPDDYIEGSPELIVEIAASSASYDVHDKLRVYRRNQVQEYLVWRVHEQRFDWWRLRDGAYVLLEADTAGIVRSEIFPGLWLDVPALLDGKLADVLAALQTGLATPEHQAFVERLQRLQNRQDQTS</sequence>
<proteinExistence type="predicted"/>
<reference evidence="2 3" key="1">
    <citation type="journal article" date="2014" name="Nature">
        <title>An environmental bacterial taxon with a large and distinct metabolic repertoire.</title>
        <authorList>
            <person name="Wilson M.C."/>
            <person name="Mori T."/>
            <person name="Ruckert C."/>
            <person name="Uria A.R."/>
            <person name="Helf M.J."/>
            <person name="Takada K."/>
            <person name="Gernert C."/>
            <person name="Steffens U.A."/>
            <person name="Heycke N."/>
            <person name="Schmitt S."/>
            <person name="Rinke C."/>
            <person name="Helfrich E.J."/>
            <person name="Brachmann A.O."/>
            <person name="Gurgui C."/>
            <person name="Wakimoto T."/>
            <person name="Kracht M."/>
            <person name="Crusemann M."/>
            <person name="Hentschel U."/>
            <person name="Abe I."/>
            <person name="Matsunaga S."/>
            <person name="Kalinowski J."/>
            <person name="Takeyama H."/>
            <person name="Piel J."/>
        </authorList>
    </citation>
    <scope>NUCLEOTIDE SEQUENCE [LARGE SCALE GENOMIC DNA]</scope>
    <source>
        <strain evidence="3">TSY2</strain>
    </source>
</reference>
<dbReference type="PANTHER" id="PTHR35400">
    <property type="entry name" value="SLR1083 PROTEIN"/>
    <property type="match status" value="1"/>
</dbReference>
<evidence type="ECO:0000313" key="2">
    <source>
        <dbReference type="EMBL" id="ETX00498.1"/>
    </source>
</evidence>
<dbReference type="InterPro" id="IPR008538">
    <property type="entry name" value="Uma2"/>
</dbReference>
<feature type="domain" description="Putative restriction endonuclease" evidence="1">
    <location>
        <begin position="33"/>
        <end position="199"/>
    </location>
</feature>
<name>W4LR94_9BACT</name>
<dbReference type="AlphaFoldDB" id="W4LR94"/>
<dbReference type="Pfam" id="PF05685">
    <property type="entry name" value="Uma2"/>
    <property type="match status" value="1"/>
</dbReference>
<dbReference type="PATRIC" id="fig|1429439.4.peg.6573"/>
<dbReference type="HOGENOM" id="CLU_100183_0_0_7"/>
<accession>W4LR94</accession>
<dbReference type="Gene3D" id="3.90.1570.10">
    <property type="entry name" value="tt1808, chain A"/>
    <property type="match status" value="1"/>
</dbReference>
<dbReference type="InterPro" id="IPR012296">
    <property type="entry name" value="Nuclease_put_TT1808"/>
</dbReference>
<evidence type="ECO:0000259" key="1">
    <source>
        <dbReference type="Pfam" id="PF05685"/>
    </source>
</evidence>
<dbReference type="CDD" id="cd06260">
    <property type="entry name" value="DUF820-like"/>
    <property type="match status" value="1"/>
</dbReference>
<dbReference type="EMBL" id="AZHX01001722">
    <property type="protein sequence ID" value="ETX00498.1"/>
    <property type="molecule type" value="Genomic_DNA"/>
</dbReference>
<organism evidence="2 3">
    <name type="scientific">Candidatus Entotheonella gemina</name>
    <dbReference type="NCBI Taxonomy" id="1429439"/>
    <lineage>
        <taxon>Bacteria</taxon>
        <taxon>Pseudomonadati</taxon>
        <taxon>Nitrospinota/Tectimicrobiota group</taxon>
        <taxon>Candidatus Tectimicrobiota</taxon>
        <taxon>Candidatus Entotheonellia</taxon>
        <taxon>Candidatus Entotheonellales</taxon>
        <taxon>Candidatus Entotheonellaceae</taxon>
        <taxon>Candidatus Entotheonella</taxon>
    </lineage>
</organism>
<dbReference type="PANTHER" id="PTHR35400:SF3">
    <property type="entry name" value="SLL1072 PROTEIN"/>
    <property type="match status" value="1"/>
</dbReference>
<evidence type="ECO:0000313" key="3">
    <source>
        <dbReference type="Proteomes" id="UP000019140"/>
    </source>
</evidence>
<dbReference type="Proteomes" id="UP000019140">
    <property type="component" value="Unassembled WGS sequence"/>
</dbReference>
<keyword evidence="3" id="KW-1185">Reference proteome</keyword>
<dbReference type="InterPro" id="IPR011335">
    <property type="entry name" value="Restrct_endonuc-II-like"/>
</dbReference>